<dbReference type="PANTHER" id="PTHR35936:SF19">
    <property type="entry name" value="AMINO-ACID-BINDING PROTEIN YXEM-RELATED"/>
    <property type="match status" value="1"/>
</dbReference>
<dbReference type="InterPro" id="IPR001638">
    <property type="entry name" value="Solute-binding_3/MltF_N"/>
</dbReference>
<dbReference type="Pfam" id="PF00497">
    <property type="entry name" value="SBP_bac_3"/>
    <property type="match status" value="1"/>
</dbReference>
<dbReference type="PROSITE" id="PS51257">
    <property type="entry name" value="PROKAR_LIPOPROTEIN"/>
    <property type="match status" value="1"/>
</dbReference>
<keyword evidence="6" id="KW-1185">Reference proteome</keyword>
<evidence type="ECO:0000256" key="2">
    <source>
        <dbReference type="SAM" id="SignalP"/>
    </source>
</evidence>
<feature type="domain" description="Solute-binding protein family 3/N-terminal" evidence="3">
    <location>
        <begin position="25"/>
        <end position="247"/>
    </location>
</feature>
<comment type="caution">
    <text evidence="5">The sequence shown here is derived from an EMBL/GenBank/DDBJ whole genome shotgun (WGS) entry which is preliminary data.</text>
</comment>
<evidence type="ECO:0000259" key="4">
    <source>
        <dbReference type="SMART" id="SM00079"/>
    </source>
</evidence>
<proteinExistence type="predicted"/>
<dbReference type="PANTHER" id="PTHR35936">
    <property type="entry name" value="MEMBRANE-BOUND LYTIC MUREIN TRANSGLYCOSYLASE F"/>
    <property type="match status" value="1"/>
</dbReference>
<reference evidence="5 6" key="1">
    <citation type="submission" date="2023-08" db="EMBL/GenBank/DDBJ databases">
        <authorList>
            <person name="Park J.-S."/>
        </authorList>
    </citation>
    <scope>NUCLEOTIDE SEQUENCE [LARGE SCALE GENOMIC DNA]</scope>
    <source>
        <strain evidence="5 6">2205SS18-9</strain>
    </source>
</reference>
<organism evidence="5 6">
    <name type="scientific">Chengkuizengella axinellae</name>
    <dbReference type="NCBI Taxonomy" id="3064388"/>
    <lineage>
        <taxon>Bacteria</taxon>
        <taxon>Bacillati</taxon>
        <taxon>Bacillota</taxon>
        <taxon>Bacilli</taxon>
        <taxon>Bacillales</taxon>
        <taxon>Paenibacillaceae</taxon>
        <taxon>Chengkuizengella</taxon>
    </lineage>
</organism>
<evidence type="ECO:0000256" key="1">
    <source>
        <dbReference type="ARBA" id="ARBA00022729"/>
    </source>
</evidence>
<keyword evidence="1 2" id="KW-0732">Signal</keyword>
<evidence type="ECO:0000313" key="6">
    <source>
        <dbReference type="Proteomes" id="UP001231941"/>
    </source>
</evidence>
<gene>
    <name evidence="5" type="ORF">Q5Y73_02535</name>
</gene>
<dbReference type="SUPFAM" id="SSF53850">
    <property type="entry name" value="Periplasmic binding protein-like II"/>
    <property type="match status" value="1"/>
</dbReference>
<dbReference type="CDD" id="cd13624">
    <property type="entry name" value="PBP2_Arg_Lys_His"/>
    <property type="match status" value="1"/>
</dbReference>
<feature type="chain" id="PRO_5046509734" evidence="2">
    <location>
        <begin position="19"/>
        <end position="256"/>
    </location>
</feature>
<dbReference type="RefSeq" id="WP_305990268.1">
    <property type="nucleotide sequence ID" value="NZ_JAVAMP010000001.1"/>
</dbReference>
<dbReference type="Gene3D" id="3.40.190.10">
    <property type="entry name" value="Periplasmic binding protein-like II"/>
    <property type="match status" value="2"/>
</dbReference>
<accession>A0ABT9IV88</accession>
<evidence type="ECO:0000313" key="5">
    <source>
        <dbReference type="EMBL" id="MDP5272972.1"/>
    </source>
</evidence>
<dbReference type="EMBL" id="JAVAMP010000001">
    <property type="protein sequence ID" value="MDP5272972.1"/>
    <property type="molecule type" value="Genomic_DNA"/>
</dbReference>
<name>A0ABT9IV88_9BACL</name>
<feature type="domain" description="Ionotropic glutamate receptor C-terminal" evidence="4">
    <location>
        <begin position="25"/>
        <end position="246"/>
    </location>
</feature>
<dbReference type="InterPro" id="IPR001320">
    <property type="entry name" value="Iontro_rcpt_C"/>
</dbReference>
<protein>
    <submittedName>
        <fullName evidence="5">Basic amino acid ABC transporter substrate-binding protein</fullName>
    </submittedName>
</protein>
<feature type="signal peptide" evidence="2">
    <location>
        <begin position="1"/>
        <end position="18"/>
    </location>
</feature>
<dbReference type="Proteomes" id="UP001231941">
    <property type="component" value="Unassembled WGS sequence"/>
</dbReference>
<dbReference type="SMART" id="SM00079">
    <property type="entry name" value="PBPe"/>
    <property type="match status" value="1"/>
</dbReference>
<sequence>MRKSLLVLLLVSMVALLAACGGGDKIIVGTDAAFAPFESLDGEDIVGFDVDLLAAVMEEAGLEYELNNVGWDPIFPSLKNGSIDVAISGITITEERKQEFDFTRPYFESTHMIAFYEGTDIQSANDLEGKIIGVQTGTTGQFAAESIVGESNPNLQLFETTALALAALKQGNIEAVVTDIAVASEFVKNNPNDNVQLVSDAENFEAEYYGLMLADGSELKETLDTALSTVIENGKYAEIFQKWFGTSPDVESLLNQ</sequence>
<dbReference type="SMART" id="SM00062">
    <property type="entry name" value="PBPb"/>
    <property type="match status" value="1"/>
</dbReference>
<evidence type="ECO:0000259" key="3">
    <source>
        <dbReference type="SMART" id="SM00062"/>
    </source>
</evidence>